<feature type="domain" description="TF-B3" evidence="6">
    <location>
        <begin position="288"/>
        <end position="381"/>
    </location>
</feature>
<reference evidence="7 9" key="2">
    <citation type="journal article" date="2014" name="BMC Genomics">
        <title>An improved genome release (version Mt4.0) for the model legume Medicago truncatula.</title>
        <authorList>
            <person name="Tang H."/>
            <person name="Krishnakumar V."/>
            <person name="Bidwell S."/>
            <person name="Rosen B."/>
            <person name="Chan A."/>
            <person name="Zhou S."/>
            <person name="Gentzbittel L."/>
            <person name="Childs K.L."/>
            <person name="Yandell M."/>
            <person name="Gundlach H."/>
            <person name="Mayer K.F."/>
            <person name="Schwartz D.C."/>
            <person name="Town C.D."/>
        </authorList>
    </citation>
    <scope>GENOME REANNOTATION</scope>
    <source>
        <strain evidence="8 9">cv. Jemalong A17</strain>
    </source>
</reference>
<keyword evidence="9" id="KW-1185">Reference proteome</keyword>
<reference evidence="7 9" key="1">
    <citation type="journal article" date="2011" name="Nature">
        <title>The Medicago genome provides insight into the evolution of rhizobial symbioses.</title>
        <authorList>
            <person name="Young N.D."/>
            <person name="Debelle F."/>
            <person name="Oldroyd G.E."/>
            <person name="Geurts R."/>
            <person name="Cannon S.B."/>
            <person name="Udvardi M.K."/>
            <person name="Benedito V.A."/>
            <person name="Mayer K.F."/>
            <person name="Gouzy J."/>
            <person name="Schoof H."/>
            <person name="Van de Peer Y."/>
            <person name="Proost S."/>
            <person name="Cook D.R."/>
            <person name="Meyers B.C."/>
            <person name="Spannagl M."/>
            <person name="Cheung F."/>
            <person name="De Mita S."/>
            <person name="Krishnakumar V."/>
            <person name="Gundlach H."/>
            <person name="Zhou S."/>
            <person name="Mudge J."/>
            <person name="Bharti A.K."/>
            <person name="Murray J.D."/>
            <person name="Naoumkina M.A."/>
            <person name="Rosen B."/>
            <person name="Silverstein K.A."/>
            <person name="Tang H."/>
            <person name="Rombauts S."/>
            <person name="Zhao P.X."/>
            <person name="Zhou P."/>
            <person name="Barbe V."/>
            <person name="Bardou P."/>
            <person name="Bechner M."/>
            <person name="Bellec A."/>
            <person name="Berger A."/>
            <person name="Berges H."/>
            <person name="Bidwell S."/>
            <person name="Bisseling T."/>
            <person name="Choisne N."/>
            <person name="Couloux A."/>
            <person name="Denny R."/>
            <person name="Deshpande S."/>
            <person name="Dai X."/>
            <person name="Doyle J.J."/>
            <person name="Dudez A.M."/>
            <person name="Farmer A.D."/>
            <person name="Fouteau S."/>
            <person name="Franken C."/>
            <person name="Gibelin C."/>
            <person name="Gish J."/>
            <person name="Goldstein S."/>
            <person name="Gonzalez A.J."/>
            <person name="Green P.J."/>
            <person name="Hallab A."/>
            <person name="Hartog M."/>
            <person name="Hua A."/>
            <person name="Humphray S.J."/>
            <person name="Jeong D.H."/>
            <person name="Jing Y."/>
            <person name="Jocker A."/>
            <person name="Kenton S.M."/>
            <person name="Kim D.J."/>
            <person name="Klee K."/>
            <person name="Lai H."/>
            <person name="Lang C."/>
            <person name="Lin S."/>
            <person name="Macmil S.L."/>
            <person name="Magdelenat G."/>
            <person name="Matthews L."/>
            <person name="McCorrison J."/>
            <person name="Monaghan E.L."/>
            <person name="Mun J.H."/>
            <person name="Najar F.Z."/>
            <person name="Nicholson C."/>
            <person name="Noirot C."/>
            <person name="O'Bleness M."/>
            <person name="Paule C.R."/>
            <person name="Poulain J."/>
            <person name="Prion F."/>
            <person name="Qin B."/>
            <person name="Qu C."/>
            <person name="Retzel E.F."/>
            <person name="Riddle C."/>
            <person name="Sallet E."/>
            <person name="Samain S."/>
            <person name="Samson N."/>
            <person name="Sanders I."/>
            <person name="Saurat O."/>
            <person name="Scarpelli C."/>
            <person name="Schiex T."/>
            <person name="Segurens B."/>
            <person name="Severin A.J."/>
            <person name="Sherrier D.J."/>
            <person name="Shi R."/>
            <person name="Sims S."/>
            <person name="Singer S.R."/>
            <person name="Sinharoy S."/>
            <person name="Sterck L."/>
            <person name="Viollet A."/>
            <person name="Wang B.B."/>
            <person name="Wang K."/>
            <person name="Wang M."/>
            <person name="Wang X."/>
            <person name="Warfsmann J."/>
            <person name="Weissenbach J."/>
            <person name="White D.D."/>
            <person name="White J.D."/>
            <person name="Wiley G.B."/>
            <person name="Wincker P."/>
            <person name="Xing Y."/>
            <person name="Yang L."/>
            <person name="Yao Z."/>
            <person name="Ying F."/>
            <person name="Zhai J."/>
            <person name="Zhou L."/>
            <person name="Zuber A."/>
            <person name="Denarie J."/>
            <person name="Dixon R.A."/>
            <person name="May G.D."/>
            <person name="Schwartz D.C."/>
            <person name="Rogers J."/>
            <person name="Quetier F."/>
            <person name="Town C.D."/>
            <person name="Roe B.A."/>
        </authorList>
    </citation>
    <scope>NUCLEOTIDE SEQUENCE [LARGE SCALE GENOMIC DNA]</scope>
    <source>
        <strain evidence="7">A17</strain>
        <strain evidence="8 9">cv. Jemalong A17</strain>
    </source>
</reference>
<keyword evidence="4" id="KW-0804">Transcription</keyword>
<dbReference type="Pfam" id="PF02362">
    <property type="entry name" value="B3"/>
    <property type="match status" value="4"/>
</dbReference>
<keyword evidence="5" id="KW-0539">Nucleus</keyword>
<reference evidence="8" key="3">
    <citation type="submission" date="2015-04" db="UniProtKB">
        <authorList>
            <consortium name="EnsemblPlants"/>
        </authorList>
    </citation>
    <scope>IDENTIFICATION</scope>
    <source>
        <strain evidence="8">cv. Jemalong A17</strain>
    </source>
</reference>
<dbReference type="PANTHER" id="PTHR31920:SF37">
    <property type="entry name" value="B3 DOMAIN-CONTAINING TRANSCRIPTION FACTOR VRN1"/>
    <property type="match status" value="1"/>
</dbReference>
<evidence type="ECO:0000313" key="9">
    <source>
        <dbReference type="Proteomes" id="UP000002051"/>
    </source>
</evidence>
<dbReference type="InterPro" id="IPR050655">
    <property type="entry name" value="Plant_B3_domain"/>
</dbReference>
<dbReference type="HOGENOM" id="CLU_015069_1_1_1"/>
<dbReference type="PaxDb" id="3880-AES68276"/>
<dbReference type="ExpressionAtlas" id="G7IYE4">
    <property type="expression patterns" value="differential"/>
</dbReference>
<dbReference type="Proteomes" id="UP000002051">
    <property type="component" value="Chromosome 3"/>
</dbReference>
<dbReference type="GO" id="GO:0005634">
    <property type="term" value="C:nucleus"/>
    <property type="evidence" value="ECO:0007669"/>
    <property type="project" value="UniProtKB-SubCell"/>
</dbReference>
<accession>A0A0C3VA82</accession>
<comment type="subcellular location">
    <subcellularLocation>
        <location evidence="1">Nucleus</location>
    </subcellularLocation>
</comment>
<proteinExistence type="predicted"/>
<evidence type="ECO:0000259" key="6">
    <source>
        <dbReference type="PROSITE" id="PS50863"/>
    </source>
</evidence>
<evidence type="ECO:0000256" key="5">
    <source>
        <dbReference type="ARBA" id="ARBA00023242"/>
    </source>
</evidence>
<organism evidence="7 9">
    <name type="scientific">Medicago truncatula</name>
    <name type="common">Barrel medic</name>
    <name type="synonym">Medicago tribuloides</name>
    <dbReference type="NCBI Taxonomy" id="3880"/>
    <lineage>
        <taxon>Eukaryota</taxon>
        <taxon>Viridiplantae</taxon>
        <taxon>Streptophyta</taxon>
        <taxon>Embryophyta</taxon>
        <taxon>Tracheophyta</taxon>
        <taxon>Spermatophyta</taxon>
        <taxon>Magnoliopsida</taxon>
        <taxon>eudicotyledons</taxon>
        <taxon>Gunneridae</taxon>
        <taxon>Pentapetalae</taxon>
        <taxon>rosids</taxon>
        <taxon>fabids</taxon>
        <taxon>Fabales</taxon>
        <taxon>Fabaceae</taxon>
        <taxon>Papilionoideae</taxon>
        <taxon>50 kb inversion clade</taxon>
        <taxon>NPAAA clade</taxon>
        <taxon>Hologalegina</taxon>
        <taxon>IRL clade</taxon>
        <taxon>Trifolieae</taxon>
        <taxon>Medicago</taxon>
    </lineage>
</organism>
<evidence type="ECO:0000256" key="2">
    <source>
        <dbReference type="ARBA" id="ARBA00023015"/>
    </source>
</evidence>
<evidence type="ECO:0000313" key="8">
    <source>
        <dbReference type="EnsemblPlants" id="AES68276"/>
    </source>
</evidence>
<evidence type="ECO:0000256" key="3">
    <source>
        <dbReference type="ARBA" id="ARBA00023125"/>
    </source>
</evidence>
<dbReference type="KEGG" id="mtr:11408476"/>
<dbReference type="AlphaFoldDB" id="G7IYE4"/>
<evidence type="ECO:0000313" key="7">
    <source>
        <dbReference type="EMBL" id="AES68276.2"/>
    </source>
</evidence>
<dbReference type="EMBL" id="CM001219">
    <property type="protein sequence ID" value="AES68276.2"/>
    <property type="molecule type" value="Genomic_DNA"/>
</dbReference>
<gene>
    <name evidence="8" type="primary">11408476</name>
    <name evidence="7" type="ordered locus">MTR_3g005420</name>
</gene>
<dbReference type="SMR" id="G7IYE4"/>
<dbReference type="SUPFAM" id="SSF101936">
    <property type="entry name" value="DNA-binding pseudobarrel domain"/>
    <property type="match status" value="4"/>
</dbReference>
<dbReference type="InterPro" id="IPR015300">
    <property type="entry name" value="DNA-bd_pseudobarrel_sf"/>
</dbReference>
<dbReference type="InterPro" id="IPR003340">
    <property type="entry name" value="B3_DNA-bd"/>
</dbReference>
<keyword evidence="3 7" id="KW-0238">DNA-binding</keyword>
<protein>
    <submittedName>
        <fullName evidence="7">B3 DNA-binding domain protein</fullName>
    </submittedName>
</protein>
<keyword evidence="2" id="KW-0805">Transcription regulation</keyword>
<dbReference type="Gene3D" id="2.40.330.10">
    <property type="entry name" value="DNA-binding pseudobarrel domain"/>
    <property type="match status" value="4"/>
</dbReference>
<dbReference type="EnsemblPlants" id="AES68276">
    <property type="protein sequence ID" value="AES68276"/>
    <property type="gene ID" value="MTR_3g005420"/>
</dbReference>
<evidence type="ECO:0000256" key="1">
    <source>
        <dbReference type="ARBA" id="ARBA00004123"/>
    </source>
</evidence>
<dbReference type="PANTHER" id="PTHR31920">
    <property type="entry name" value="B3 DOMAIN-CONTAINING"/>
    <property type="match status" value="1"/>
</dbReference>
<accession>G7IYE4</accession>
<feature type="domain" description="TF-B3" evidence="6">
    <location>
        <begin position="39"/>
        <end position="133"/>
    </location>
</feature>
<dbReference type="OrthoDB" id="1399306at2759"/>
<dbReference type="PROSITE" id="PS50863">
    <property type="entry name" value="B3"/>
    <property type="match status" value="3"/>
</dbReference>
<feature type="domain" description="TF-B3" evidence="6">
    <location>
        <begin position="441"/>
        <end position="538"/>
    </location>
</feature>
<name>G7IYE4_MEDTR</name>
<dbReference type="SMART" id="SM01019">
    <property type="entry name" value="B3"/>
    <property type="match status" value="4"/>
</dbReference>
<dbReference type="STRING" id="3880.G7IYE4"/>
<evidence type="ECO:0000256" key="4">
    <source>
        <dbReference type="ARBA" id="ARBA00023163"/>
    </source>
</evidence>
<dbReference type="GO" id="GO:0003677">
    <property type="term" value="F:DNA binding"/>
    <property type="evidence" value="ECO:0007669"/>
    <property type="project" value="UniProtKB-KW"/>
</dbReference>
<sequence length="542" mass="62395">MQQHNVKLIIIICIATNNTMQPHRRRCGRSPAPEKASKHFMKAILPPPDHTKEIRIPNEFIKRFGNELKNVATITVPDGRHEWEMGLKKCGEHVFLSNNWQQFAEYYCIYYGCYLDFNYQGNSKFNVVIYDTTSVEISYSFKTPSTNGDQRIKGPNSASKRENCAASEFNPKNPYFYSKSNRGFYAYVPSIFAEKYLTLKVPFKLQNSQGKQWEVYCVLHNKGNSQMRITGGFGKFARENNLLEGVTYVFELIKRKPVVVLQVTAICTPPQGRSVQSMTEKEVRESKHFKKAILPSPIHDKEIRIPEDFITMFGNELEKVATVTVPDGRDWKMRLKKRGNDIFFSNEWEEFAKYYSLGYGCYLSFKYEGNSKFSVIIFDVTYVEICYPLKTPSVNGEPNTKCASPTKRSKVETSECHGKKAKSVSKHASTRAEVAANEFKPKNPYFCSIIAKQNYTYIPRDFAEKYLKPKVPTKLQNSDGKQWEVFCVPNTVGSSSMRIVKGFSNFVTDNNLSHRDYCVYELIKKKPVVLEVTMFRAVDYLD</sequence>
<dbReference type="CDD" id="cd10017">
    <property type="entry name" value="B3_DNA"/>
    <property type="match status" value="4"/>
</dbReference>